<proteinExistence type="predicted"/>
<dbReference type="PROSITE" id="PS50132">
    <property type="entry name" value="RGS"/>
    <property type="match status" value="1"/>
</dbReference>
<feature type="domain" description="RGS" evidence="3">
    <location>
        <begin position="423"/>
        <end position="542"/>
    </location>
</feature>
<comment type="caution">
    <text evidence="4">The sequence shown here is derived from an EMBL/GenBank/DDBJ whole genome shotgun (WGS) entry which is preliminary data.</text>
</comment>
<dbReference type="InterPro" id="IPR006869">
    <property type="entry name" value="DUF547"/>
</dbReference>
<dbReference type="Gene3D" id="1.10.167.10">
    <property type="entry name" value="Regulator of G-protein Signalling 4, domain 2"/>
    <property type="match status" value="1"/>
</dbReference>
<keyword evidence="1" id="KW-0175">Coiled coil</keyword>
<sequence length="846" mass="100627">MTFLVTVIPLEEYEPNRTINGTVNYLHNTIQKRYQNIKDLKISSEITKKKQLSSLKNKISSKLKEYNKQSKQLWELNEQYRELLGKNLFSINDEKNEEEEEEEDRFISEENKVKINNLQNKIKKHTKKTKLLEDRVNGTKSIEKFAKSQQILRDGVKQNNRIRFFLKEKKKELNELDEKIQDITPSKKEQEKDMLRIVEKMKNEQVGELNSQINKTKFQLQRMKKIEERNSHSSLKERLVNCQYQLRQRDQEYNLLQKELTNTQEEMNTNYLKNDRSIMAMSEPDYRKSNQNEKKRFTKTKSQLFSEDERWKRGKLQEKIDSGSEPQFEEIPKLKNKNTNITSVRDMKKIITKKSHPKISIINRIESIANVDIEIKQSEQLNKEKEKEKEKENEKQNENENEEENEKTIENQEKLDKTFDIKTIQMLFTIPTAVEYFKEYLVQEMCQENILFFFEVKEFTNIFQNDKKSKTLAKRIYNKYVMPGSLFEVNIDYKCREQIGKSVKEKNFHSEMFINAQEIVFTHMNHNSFDPFLKSDLYKNLLKKLNNHSQYHIDTYSKKCTFVSRKSNTQVLNMDLLFQGRSKNACKVAEELMDAIIFILSAHFSLSLNQIELNLLSQSLAFSRFVLSTTELQRINLKALDDDGKKSFFINIYNVLLFHSTILNGVPQNPNLEKKFMQNYKYNIGGENYSLEDIKNGILRKNIGEKNLPYFNKGDPREKFILKNADPRIHFALNSFNSKNIIIQTIYVSQLESILKHITKTILSKEVLIEKKRILLPRLFQKYSIDFGNTLPKIINWISQFLSQRKQKKIKQFEDFSKIKFWKKSHYVSIFLLHTKSLLVKKFSDQ</sequence>
<dbReference type="EMBL" id="JAOAOG010000311">
    <property type="protein sequence ID" value="KAJ6230537.1"/>
    <property type="molecule type" value="Genomic_DNA"/>
</dbReference>
<feature type="compositionally biased region" description="Basic and acidic residues" evidence="2">
    <location>
        <begin position="382"/>
        <end position="398"/>
    </location>
</feature>
<dbReference type="PRINTS" id="PR01301">
    <property type="entry name" value="RGSPROTEIN"/>
</dbReference>
<reference evidence="4" key="1">
    <citation type="submission" date="2022-08" db="EMBL/GenBank/DDBJ databases">
        <title>Novel sulfate-reducing endosymbionts in the free-living metamonad Anaeramoeba.</title>
        <authorList>
            <person name="Jerlstrom-Hultqvist J."/>
            <person name="Cepicka I."/>
            <person name="Gallot-Lavallee L."/>
            <person name="Salas-Leiva D."/>
            <person name="Curtis B.A."/>
            <person name="Zahonova K."/>
            <person name="Pipaliya S."/>
            <person name="Dacks J."/>
            <person name="Roger A.J."/>
        </authorList>
    </citation>
    <scope>NUCLEOTIDE SEQUENCE</scope>
    <source>
        <strain evidence="4">Schooner1</strain>
    </source>
</reference>
<name>A0ABQ8XET2_9EUKA</name>
<evidence type="ECO:0000256" key="1">
    <source>
        <dbReference type="SAM" id="Coils"/>
    </source>
</evidence>
<dbReference type="CDD" id="cd07440">
    <property type="entry name" value="RGS"/>
    <property type="match status" value="1"/>
</dbReference>
<organism evidence="4 5">
    <name type="scientific">Anaeramoeba flamelloides</name>
    <dbReference type="NCBI Taxonomy" id="1746091"/>
    <lineage>
        <taxon>Eukaryota</taxon>
        <taxon>Metamonada</taxon>
        <taxon>Anaeramoebidae</taxon>
        <taxon>Anaeramoeba</taxon>
    </lineage>
</organism>
<dbReference type="InterPro" id="IPR036305">
    <property type="entry name" value="RGS_sf"/>
</dbReference>
<dbReference type="SUPFAM" id="SSF48097">
    <property type="entry name" value="Regulator of G-protein signaling, RGS"/>
    <property type="match status" value="1"/>
</dbReference>
<protein>
    <submittedName>
        <fullName evidence="4">Electron carrier/ protein disulfide oxidoreductase</fullName>
    </submittedName>
</protein>
<dbReference type="PANTHER" id="PTHR46361">
    <property type="entry name" value="ELECTRON CARRIER/ PROTEIN DISULFIDE OXIDOREDUCTASE"/>
    <property type="match status" value="1"/>
</dbReference>
<dbReference type="PANTHER" id="PTHR46361:SF3">
    <property type="entry name" value="ELECTRON CARRIER_ PROTEIN DISULFIDE OXIDOREDUCTASE"/>
    <property type="match status" value="1"/>
</dbReference>
<accession>A0ABQ8XET2</accession>
<dbReference type="Proteomes" id="UP001150062">
    <property type="component" value="Unassembled WGS sequence"/>
</dbReference>
<evidence type="ECO:0000313" key="4">
    <source>
        <dbReference type="EMBL" id="KAJ6230537.1"/>
    </source>
</evidence>
<dbReference type="Pfam" id="PF04784">
    <property type="entry name" value="DUF547"/>
    <property type="match status" value="1"/>
</dbReference>
<feature type="coiled-coil region" evidence="1">
    <location>
        <begin position="49"/>
        <end position="135"/>
    </location>
</feature>
<feature type="region of interest" description="Disordered" evidence="2">
    <location>
        <begin position="382"/>
        <end position="411"/>
    </location>
</feature>
<evidence type="ECO:0000259" key="3">
    <source>
        <dbReference type="PROSITE" id="PS50132"/>
    </source>
</evidence>
<keyword evidence="5" id="KW-1185">Reference proteome</keyword>
<gene>
    <name evidence="4" type="ORF">M0813_06766</name>
</gene>
<evidence type="ECO:0000256" key="2">
    <source>
        <dbReference type="SAM" id="MobiDB-lite"/>
    </source>
</evidence>
<evidence type="ECO:0000313" key="5">
    <source>
        <dbReference type="Proteomes" id="UP001150062"/>
    </source>
</evidence>
<dbReference type="Pfam" id="PF00615">
    <property type="entry name" value="RGS"/>
    <property type="match status" value="1"/>
</dbReference>
<dbReference type="SMART" id="SM00315">
    <property type="entry name" value="RGS"/>
    <property type="match status" value="1"/>
</dbReference>
<dbReference type="InterPro" id="IPR016137">
    <property type="entry name" value="RGS"/>
</dbReference>
<dbReference type="InterPro" id="IPR044926">
    <property type="entry name" value="RGS_subdomain_2"/>
</dbReference>